<sequence length="109" mass="13161">MNSETYKVFVIKSKLLSKLSIIYNHVMDNNYYYIRNLKDFLEYNIDNNYCNISNNNLLNNFKNNVNNWNLNNTNLKSKIYQDFSDLIYNYDITDVNMYDMLVKLNDIII</sequence>
<name>A0A6C0LF36_9ZZZZ</name>
<accession>A0A6C0LF36</accession>
<reference evidence="1" key="1">
    <citation type="journal article" date="2020" name="Nature">
        <title>Giant virus diversity and host interactions through global metagenomics.</title>
        <authorList>
            <person name="Schulz F."/>
            <person name="Roux S."/>
            <person name="Paez-Espino D."/>
            <person name="Jungbluth S."/>
            <person name="Walsh D.A."/>
            <person name="Denef V.J."/>
            <person name="McMahon K.D."/>
            <person name="Konstantinidis K.T."/>
            <person name="Eloe-Fadrosh E.A."/>
            <person name="Kyrpides N.C."/>
            <person name="Woyke T."/>
        </authorList>
    </citation>
    <scope>NUCLEOTIDE SEQUENCE</scope>
    <source>
        <strain evidence="1">GVMAG-M-3300027804-48</strain>
    </source>
</reference>
<proteinExistence type="predicted"/>
<dbReference type="AlphaFoldDB" id="A0A6C0LF36"/>
<evidence type="ECO:0000313" key="1">
    <source>
        <dbReference type="EMBL" id="QHU29549.1"/>
    </source>
</evidence>
<dbReference type="EMBL" id="MN740490">
    <property type="protein sequence ID" value="QHU29549.1"/>
    <property type="molecule type" value="Genomic_DNA"/>
</dbReference>
<protein>
    <submittedName>
        <fullName evidence="1">Uncharacterized protein</fullName>
    </submittedName>
</protein>
<organism evidence="1">
    <name type="scientific">viral metagenome</name>
    <dbReference type="NCBI Taxonomy" id="1070528"/>
    <lineage>
        <taxon>unclassified sequences</taxon>
        <taxon>metagenomes</taxon>
        <taxon>organismal metagenomes</taxon>
    </lineage>
</organism>